<dbReference type="Pfam" id="PF12728">
    <property type="entry name" value="HTH_17"/>
    <property type="match status" value="1"/>
</dbReference>
<dbReference type="InterPro" id="IPR009061">
    <property type="entry name" value="DNA-bd_dom_put_sf"/>
</dbReference>
<evidence type="ECO:0000259" key="1">
    <source>
        <dbReference type="Pfam" id="PF12728"/>
    </source>
</evidence>
<dbReference type="AlphaFoldDB" id="A0A316I2K4"/>
<name>A0A316I2K4_9PSEU</name>
<dbReference type="NCBIfam" id="TIGR01764">
    <property type="entry name" value="excise"/>
    <property type="match status" value="1"/>
</dbReference>
<dbReference type="InterPro" id="IPR010093">
    <property type="entry name" value="SinI_DNA-bd"/>
</dbReference>
<evidence type="ECO:0000313" key="2">
    <source>
        <dbReference type="EMBL" id="PWK81649.1"/>
    </source>
</evidence>
<gene>
    <name evidence="2" type="ORF">C8D88_11660</name>
</gene>
<proteinExistence type="predicted"/>
<dbReference type="InterPro" id="IPR041657">
    <property type="entry name" value="HTH_17"/>
</dbReference>
<accession>A0A316I2K4</accession>
<dbReference type="SUPFAM" id="SSF46955">
    <property type="entry name" value="Putative DNA-binding domain"/>
    <property type="match status" value="1"/>
</dbReference>
<organism evidence="2 3">
    <name type="scientific">Lentzea atacamensis</name>
    <dbReference type="NCBI Taxonomy" id="531938"/>
    <lineage>
        <taxon>Bacteria</taxon>
        <taxon>Bacillati</taxon>
        <taxon>Actinomycetota</taxon>
        <taxon>Actinomycetes</taxon>
        <taxon>Pseudonocardiales</taxon>
        <taxon>Pseudonocardiaceae</taxon>
        <taxon>Lentzea</taxon>
    </lineage>
</organism>
<evidence type="ECO:0000313" key="3">
    <source>
        <dbReference type="Proteomes" id="UP000246005"/>
    </source>
</evidence>
<feature type="domain" description="Helix-turn-helix" evidence="1">
    <location>
        <begin position="60"/>
        <end position="105"/>
    </location>
</feature>
<reference evidence="2 3" key="1">
    <citation type="submission" date="2018-05" db="EMBL/GenBank/DDBJ databases">
        <title>Genomic Encyclopedia of Type Strains, Phase IV (KMG-IV): sequencing the most valuable type-strain genomes for metagenomic binning, comparative biology and taxonomic classification.</title>
        <authorList>
            <person name="Goeker M."/>
        </authorList>
    </citation>
    <scope>NUCLEOTIDE SEQUENCE [LARGE SCALE GENOMIC DNA]</scope>
    <source>
        <strain evidence="2 3">DSM 45480</strain>
    </source>
</reference>
<comment type="caution">
    <text evidence="2">The sequence shown here is derived from an EMBL/GenBank/DDBJ whole genome shotgun (WGS) entry which is preliminary data.</text>
</comment>
<protein>
    <submittedName>
        <fullName evidence="2">Excisionase family DNA binding protein</fullName>
    </submittedName>
</protein>
<dbReference type="GO" id="GO:0003677">
    <property type="term" value="F:DNA binding"/>
    <property type="evidence" value="ECO:0007669"/>
    <property type="project" value="InterPro"/>
</dbReference>
<dbReference type="EMBL" id="QGHB01000016">
    <property type="protein sequence ID" value="PWK81649.1"/>
    <property type="molecule type" value="Genomic_DNA"/>
</dbReference>
<dbReference type="Proteomes" id="UP000246005">
    <property type="component" value="Unassembled WGS sequence"/>
</dbReference>
<dbReference type="RefSeq" id="WP_109641136.1">
    <property type="nucleotide sequence ID" value="NZ_QGHB01000016.1"/>
</dbReference>
<sequence length="109" mass="11755">MTGLADVVMEMRRREPNAEAVARAVLGDLTTDEQKQAAYKAFVAFVQATCEALRPRAHSVVETAALLGVPDKTVYKMVEDGTLGHVRLGKHIRVPDAEVERLLAAAVAA</sequence>